<reference evidence="1" key="2">
    <citation type="journal article" date="2015" name="Fish Shellfish Immunol.">
        <title>Early steps in the European eel (Anguilla anguilla)-Vibrio vulnificus interaction in the gills: Role of the RtxA13 toxin.</title>
        <authorList>
            <person name="Callol A."/>
            <person name="Pajuelo D."/>
            <person name="Ebbesson L."/>
            <person name="Teles M."/>
            <person name="MacKenzie S."/>
            <person name="Amaro C."/>
        </authorList>
    </citation>
    <scope>NUCLEOTIDE SEQUENCE</scope>
</reference>
<protein>
    <submittedName>
        <fullName evidence="1">Uncharacterized protein</fullName>
    </submittedName>
</protein>
<dbReference type="AlphaFoldDB" id="A0A0E9SVI6"/>
<organism evidence="1">
    <name type="scientific">Anguilla anguilla</name>
    <name type="common">European freshwater eel</name>
    <name type="synonym">Muraena anguilla</name>
    <dbReference type="NCBI Taxonomy" id="7936"/>
    <lineage>
        <taxon>Eukaryota</taxon>
        <taxon>Metazoa</taxon>
        <taxon>Chordata</taxon>
        <taxon>Craniata</taxon>
        <taxon>Vertebrata</taxon>
        <taxon>Euteleostomi</taxon>
        <taxon>Actinopterygii</taxon>
        <taxon>Neopterygii</taxon>
        <taxon>Teleostei</taxon>
        <taxon>Anguilliformes</taxon>
        <taxon>Anguillidae</taxon>
        <taxon>Anguilla</taxon>
    </lineage>
</organism>
<reference evidence="1" key="1">
    <citation type="submission" date="2014-11" db="EMBL/GenBank/DDBJ databases">
        <authorList>
            <person name="Amaro Gonzalez C."/>
        </authorList>
    </citation>
    <scope>NUCLEOTIDE SEQUENCE</scope>
</reference>
<dbReference type="EMBL" id="GBXM01063335">
    <property type="protein sequence ID" value="JAH45242.1"/>
    <property type="molecule type" value="Transcribed_RNA"/>
</dbReference>
<name>A0A0E9SVI6_ANGAN</name>
<proteinExistence type="predicted"/>
<accession>A0A0E9SVI6</accession>
<sequence>MFTVLRLRVSKCSCRCSERTEMLRCFPVQGRPNKKHVAYN</sequence>
<evidence type="ECO:0000313" key="1">
    <source>
        <dbReference type="EMBL" id="JAH45242.1"/>
    </source>
</evidence>